<keyword evidence="9" id="KW-1185">Reference proteome</keyword>
<protein>
    <submittedName>
        <fullName evidence="8">EamA-like transporter family protein</fullName>
    </submittedName>
</protein>
<feature type="transmembrane region" description="Helical" evidence="6">
    <location>
        <begin position="108"/>
        <end position="127"/>
    </location>
</feature>
<dbReference type="RefSeq" id="WP_165933672.1">
    <property type="nucleotide sequence ID" value="NZ_SMAI01000003.1"/>
</dbReference>
<feature type="transmembrane region" description="Helical" evidence="6">
    <location>
        <begin position="76"/>
        <end position="96"/>
    </location>
</feature>
<reference evidence="8 9" key="1">
    <citation type="submission" date="2019-03" db="EMBL/GenBank/DDBJ databases">
        <title>Genomic Encyclopedia of Type Strains, Phase IV (KMG-IV): sequencing the most valuable type-strain genomes for metagenomic binning, comparative biology and taxonomic classification.</title>
        <authorList>
            <person name="Goeker M."/>
        </authorList>
    </citation>
    <scope>NUCLEOTIDE SEQUENCE [LARGE SCALE GENOMIC DNA]</scope>
    <source>
        <strain evidence="8 9">DSM 9035</strain>
    </source>
</reference>
<dbReference type="GO" id="GO:0016020">
    <property type="term" value="C:membrane"/>
    <property type="evidence" value="ECO:0007669"/>
    <property type="project" value="UniProtKB-SubCell"/>
</dbReference>
<dbReference type="PANTHER" id="PTHR32322:SF2">
    <property type="entry name" value="EAMA DOMAIN-CONTAINING PROTEIN"/>
    <property type="match status" value="1"/>
</dbReference>
<feature type="transmembrane region" description="Helical" evidence="6">
    <location>
        <begin position="261"/>
        <end position="278"/>
    </location>
</feature>
<feature type="transmembrane region" description="Helical" evidence="6">
    <location>
        <begin position="46"/>
        <end position="64"/>
    </location>
</feature>
<comment type="caution">
    <text evidence="8">The sequence shown here is derived from an EMBL/GenBank/DDBJ whole genome shotgun (WGS) entry which is preliminary data.</text>
</comment>
<feature type="transmembrane region" description="Helical" evidence="6">
    <location>
        <begin position="188"/>
        <end position="208"/>
    </location>
</feature>
<feature type="transmembrane region" description="Helical" evidence="6">
    <location>
        <begin position="134"/>
        <end position="156"/>
    </location>
</feature>
<evidence type="ECO:0000256" key="6">
    <source>
        <dbReference type="SAM" id="Phobius"/>
    </source>
</evidence>
<keyword evidence="5 6" id="KW-0472">Membrane</keyword>
<dbReference type="Proteomes" id="UP000294664">
    <property type="component" value="Unassembled WGS sequence"/>
</dbReference>
<evidence type="ECO:0000259" key="7">
    <source>
        <dbReference type="Pfam" id="PF00892"/>
    </source>
</evidence>
<evidence type="ECO:0000256" key="3">
    <source>
        <dbReference type="ARBA" id="ARBA00022692"/>
    </source>
</evidence>
<dbReference type="SUPFAM" id="SSF103481">
    <property type="entry name" value="Multidrug resistance efflux transporter EmrE"/>
    <property type="match status" value="2"/>
</dbReference>
<dbReference type="EMBL" id="SMAI01000003">
    <property type="protein sequence ID" value="TCT06094.1"/>
    <property type="molecule type" value="Genomic_DNA"/>
</dbReference>
<keyword evidence="3 6" id="KW-0812">Transmembrane</keyword>
<organism evidence="8 9">
    <name type="scientific">Aquabacter spiritensis</name>
    <dbReference type="NCBI Taxonomy" id="933073"/>
    <lineage>
        <taxon>Bacteria</taxon>
        <taxon>Pseudomonadati</taxon>
        <taxon>Pseudomonadota</taxon>
        <taxon>Alphaproteobacteria</taxon>
        <taxon>Hyphomicrobiales</taxon>
        <taxon>Xanthobacteraceae</taxon>
        <taxon>Aquabacter</taxon>
    </lineage>
</organism>
<comment type="subcellular location">
    <subcellularLocation>
        <location evidence="1">Membrane</location>
        <topology evidence="1">Multi-pass membrane protein</topology>
    </subcellularLocation>
</comment>
<dbReference type="Pfam" id="PF00892">
    <property type="entry name" value="EamA"/>
    <property type="match status" value="2"/>
</dbReference>
<evidence type="ECO:0000313" key="9">
    <source>
        <dbReference type="Proteomes" id="UP000294664"/>
    </source>
</evidence>
<name>A0A4R3LZB9_9HYPH</name>
<dbReference type="InterPro" id="IPR037185">
    <property type="entry name" value="EmrE-like"/>
</dbReference>
<keyword evidence="4 6" id="KW-1133">Transmembrane helix</keyword>
<sequence length="305" mass="31490">MTAPAAAGSRLAPVALVATAILWGSNHVAARAIHDHLPLPSLVFWRWGLALLVLTPIALPTLIAEWPLIRPRLPRLGLLGGVGVGLFSVFLYAGAYHSLALEVGLLNATTPVWVLLIAPLMGGALASRRQMAGIGLALAGTLAILLKGDLANLAALDFRIGNLWALIGAALFAWFTVALGARPLKLSALTVTTLTAWAGLILVALPLYVGFLASGGTDPLLALPPPPAAWSVAYIALGPTLVGNLFWIYGASQIGAARAGPFLYLSPLASLALAVAVLGEPLAAFQFAGAAAILIGLVMANRPRR</sequence>
<dbReference type="InterPro" id="IPR050638">
    <property type="entry name" value="AA-Vitamin_Transporters"/>
</dbReference>
<evidence type="ECO:0000256" key="2">
    <source>
        <dbReference type="ARBA" id="ARBA00007362"/>
    </source>
</evidence>
<feature type="domain" description="EamA" evidence="7">
    <location>
        <begin position="160"/>
        <end position="301"/>
    </location>
</feature>
<dbReference type="PANTHER" id="PTHR32322">
    <property type="entry name" value="INNER MEMBRANE TRANSPORTER"/>
    <property type="match status" value="1"/>
</dbReference>
<accession>A0A4R3LZB9</accession>
<gene>
    <name evidence="8" type="ORF">EDC64_103198</name>
</gene>
<comment type="similarity">
    <text evidence="2">Belongs to the EamA transporter family.</text>
</comment>
<dbReference type="AlphaFoldDB" id="A0A4R3LZB9"/>
<feature type="transmembrane region" description="Helical" evidence="6">
    <location>
        <begin position="284"/>
        <end position="300"/>
    </location>
</feature>
<proteinExistence type="inferred from homology"/>
<feature type="domain" description="EamA" evidence="7">
    <location>
        <begin position="14"/>
        <end position="145"/>
    </location>
</feature>
<evidence type="ECO:0000256" key="4">
    <source>
        <dbReference type="ARBA" id="ARBA00022989"/>
    </source>
</evidence>
<evidence type="ECO:0000313" key="8">
    <source>
        <dbReference type="EMBL" id="TCT06094.1"/>
    </source>
</evidence>
<evidence type="ECO:0000256" key="1">
    <source>
        <dbReference type="ARBA" id="ARBA00004141"/>
    </source>
</evidence>
<feature type="transmembrane region" description="Helical" evidence="6">
    <location>
        <begin position="162"/>
        <end position="181"/>
    </location>
</feature>
<dbReference type="InterPro" id="IPR000620">
    <property type="entry name" value="EamA_dom"/>
</dbReference>
<evidence type="ECO:0000256" key="5">
    <source>
        <dbReference type="ARBA" id="ARBA00023136"/>
    </source>
</evidence>
<feature type="transmembrane region" description="Helical" evidence="6">
    <location>
        <begin position="228"/>
        <end position="249"/>
    </location>
</feature>